<keyword evidence="10" id="KW-1185">Reference proteome</keyword>
<dbReference type="Gene3D" id="3.40.190.10">
    <property type="entry name" value="Periplasmic binding protein-like II"/>
    <property type="match status" value="2"/>
</dbReference>
<feature type="lipid moiety-binding region" description="S-diacylglycerol cysteine" evidence="7">
    <location>
        <position position="24"/>
    </location>
</feature>
<dbReference type="PANTHER" id="PTHR30429:SF0">
    <property type="entry name" value="METHIONINE-BINDING LIPOPROTEIN METQ"/>
    <property type="match status" value="1"/>
</dbReference>
<dbReference type="PANTHER" id="PTHR30429">
    <property type="entry name" value="D-METHIONINE-BINDING LIPOPROTEIN METQ"/>
    <property type="match status" value="1"/>
</dbReference>
<dbReference type="PIRSF" id="PIRSF002854">
    <property type="entry name" value="MetQ"/>
    <property type="match status" value="1"/>
</dbReference>
<feature type="signal peptide" evidence="8">
    <location>
        <begin position="1"/>
        <end position="22"/>
    </location>
</feature>
<name>A0A380GAU5_STAIN</name>
<keyword evidence="3" id="KW-0472">Membrane</keyword>
<evidence type="ECO:0000256" key="5">
    <source>
        <dbReference type="ARBA" id="ARBA00023288"/>
    </source>
</evidence>
<evidence type="ECO:0000256" key="7">
    <source>
        <dbReference type="PIRSR" id="PIRSR002854-1"/>
    </source>
</evidence>
<gene>
    <name evidence="9" type="primary">metQ_2</name>
    <name evidence="9" type="ORF">NCTC11048_02492</name>
</gene>
<evidence type="ECO:0000256" key="6">
    <source>
        <dbReference type="PIRNR" id="PIRNR002854"/>
    </source>
</evidence>
<dbReference type="GO" id="GO:0016020">
    <property type="term" value="C:membrane"/>
    <property type="evidence" value="ECO:0007669"/>
    <property type="project" value="UniProtKB-SubCell"/>
</dbReference>
<sequence>MIHMKKLSVLLTAIVALVLVLATCGKGSNDSDSKKIVVAATPTPHGQVVKKAAEIMKEKGYDVEVREVNDYKIPNKLLDKGDVDANMFQHVPYLKAEQKSHGYEIEEVGKVLTTPMAVYSKKHKSLKDLPDGAKIYISNNPAEEGRFLSFFVKEGLIKIKDGVKIEDAKLDDIVENKKNLEFDNQQGAEFLPKTYNNGEGDAVIMNSNYAIDNGLKPLKDSIAVEDESSPFANILAVQKGHKNDEKYQELLKALQSDEVRDYINKEFDGSVIPAK</sequence>
<dbReference type="InterPro" id="IPR004872">
    <property type="entry name" value="Lipoprotein_NlpA"/>
</dbReference>
<dbReference type="Pfam" id="PF03180">
    <property type="entry name" value="Lipoprotein_9"/>
    <property type="match status" value="1"/>
</dbReference>
<accession>A0A380GAU5</accession>
<feature type="chain" id="PRO_5039164995" description="Lipoprotein" evidence="8">
    <location>
        <begin position="23"/>
        <end position="275"/>
    </location>
</feature>
<protein>
    <recommendedName>
        <fullName evidence="6">Lipoprotein</fullName>
    </recommendedName>
</protein>
<evidence type="ECO:0000256" key="8">
    <source>
        <dbReference type="SAM" id="SignalP"/>
    </source>
</evidence>
<dbReference type="EMBL" id="UHDP01000003">
    <property type="protein sequence ID" value="SUM47413.1"/>
    <property type="molecule type" value="Genomic_DNA"/>
</dbReference>
<dbReference type="Proteomes" id="UP000255549">
    <property type="component" value="Unassembled WGS sequence"/>
</dbReference>
<keyword evidence="5 6" id="KW-0449">Lipoprotein</keyword>
<keyword evidence="2 8" id="KW-0732">Signal</keyword>
<evidence type="ECO:0000256" key="1">
    <source>
        <dbReference type="ARBA" id="ARBA00004635"/>
    </source>
</evidence>
<comment type="similarity">
    <text evidence="6">Belongs to the nlpA lipoprotein family.</text>
</comment>
<evidence type="ECO:0000256" key="4">
    <source>
        <dbReference type="ARBA" id="ARBA00023139"/>
    </source>
</evidence>
<dbReference type="AlphaFoldDB" id="A0A380GAU5"/>
<evidence type="ECO:0000313" key="9">
    <source>
        <dbReference type="EMBL" id="SUM47413.1"/>
    </source>
</evidence>
<proteinExistence type="inferred from homology"/>
<keyword evidence="4" id="KW-0564">Palmitate</keyword>
<reference evidence="9 10" key="1">
    <citation type="submission" date="2018-06" db="EMBL/GenBank/DDBJ databases">
        <authorList>
            <consortium name="Pathogen Informatics"/>
            <person name="Doyle S."/>
        </authorList>
    </citation>
    <scope>NUCLEOTIDE SEQUENCE [LARGE SCALE GENOMIC DNA]</scope>
    <source>
        <strain evidence="10">NCTC 11048</strain>
    </source>
</reference>
<evidence type="ECO:0000256" key="2">
    <source>
        <dbReference type="ARBA" id="ARBA00022729"/>
    </source>
</evidence>
<dbReference type="SUPFAM" id="SSF53850">
    <property type="entry name" value="Periplasmic binding protein-like II"/>
    <property type="match status" value="1"/>
</dbReference>
<evidence type="ECO:0000256" key="3">
    <source>
        <dbReference type="ARBA" id="ARBA00023136"/>
    </source>
</evidence>
<evidence type="ECO:0000313" key="10">
    <source>
        <dbReference type="Proteomes" id="UP000255549"/>
    </source>
</evidence>
<comment type="subcellular location">
    <subcellularLocation>
        <location evidence="1">Membrane</location>
        <topology evidence="1">Lipid-anchor</topology>
    </subcellularLocation>
</comment>
<organism evidence="9 10">
    <name type="scientific">Staphylococcus intermedius NCTC 11048</name>
    <dbReference type="NCBI Taxonomy" id="1141106"/>
    <lineage>
        <taxon>Bacteria</taxon>
        <taxon>Bacillati</taxon>
        <taxon>Bacillota</taxon>
        <taxon>Bacilli</taxon>
        <taxon>Bacillales</taxon>
        <taxon>Staphylococcaceae</taxon>
        <taxon>Staphylococcus</taxon>
        <taxon>Staphylococcus intermedius group</taxon>
    </lineage>
</organism>
<dbReference type="STRING" id="1141106.GCA_000308095_00826"/>